<evidence type="ECO:0000313" key="3">
    <source>
        <dbReference type="Proteomes" id="UP000887013"/>
    </source>
</evidence>
<dbReference type="Proteomes" id="UP000887013">
    <property type="component" value="Unassembled WGS sequence"/>
</dbReference>
<feature type="region of interest" description="Disordered" evidence="1">
    <location>
        <begin position="1"/>
        <end position="26"/>
    </location>
</feature>
<comment type="caution">
    <text evidence="2">The sequence shown here is derived from an EMBL/GenBank/DDBJ whole genome shotgun (WGS) entry which is preliminary data.</text>
</comment>
<dbReference type="AlphaFoldDB" id="A0A8X6PHL5"/>
<name>A0A8X6PHL5_NEPPI</name>
<evidence type="ECO:0000313" key="2">
    <source>
        <dbReference type="EMBL" id="GFT65140.1"/>
    </source>
</evidence>
<reference evidence="2" key="1">
    <citation type="submission" date="2020-08" db="EMBL/GenBank/DDBJ databases">
        <title>Multicomponent nature underlies the extraordinary mechanical properties of spider dragline silk.</title>
        <authorList>
            <person name="Kono N."/>
            <person name="Nakamura H."/>
            <person name="Mori M."/>
            <person name="Yoshida Y."/>
            <person name="Ohtoshi R."/>
            <person name="Malay A.D."/>
            <person name="Moran D.A.P."/>
            <person name="Tomita M."/>
            <person name="Numata K."/>
            <person name="Arakawa K."/>
        </authorList>
    </citation>
    <scope>NUCLEOTIDE SEQUENCE</scope>
</reference>
<feature type="non-terminal residue" evidence="2">
    <location>
        <position position="1"/>
    </location>
</feature>
<accession>A0A8X6PHL5</accession>
<keyword evidence="3" id="KW-1185">Reference proteome</keyword>
<proteinExistence type="predicted"/>
<organism evidence="2 3">
    <name type="scientific">Nephila pilipes</name>
    <name type="common">Giant wood spider</name>
    <name type="synonym">Nephila maculata</name>
    <dbReference type="NCBI Taxonomy" id="299642"/>
    <lineage>
        <taxon>Eukaryota</taxon>
        <taxon>Metazoa</taxon>
        <taxon>Ecdysozoa</taxon>
        <taxon>Arthropoda</taxon>
        <taxon>Chelicerata</taxon>
        <taxon>Arachnida</taxon>
        <taxon>Araneae</taxon>
        <taxon>Araneomorphae</taxon>
        <taxon>Entelegynae</taxon>
        <taxon>Araneoidea</taxon>
        <taxon>Nephilidae</taxon>
        <taxon>Nephila</taxon>
    </lineage>
</organism>
<dbReference type="EMBL" id="BMAW01115169">
    <property type="protein sequence ID" value="GFT65140.1"/>
    <property type="molecule type" value="Genomic_DNA"/>
</dbReference>
<sequence>VPEPQQCNKVGLPAGRSSNPYRTDERGKVRYVRRALRSLQSAALDTRDVCRPIERLRRRKHY</sequence>
<gene>
    <name evidence="2" type="ORF">NPIL_607501</name>
</gene>
<protein>
    <submittedName>
        <fullName evidence="2">Uncharacterized protein</fullName>
    </submittedName>
</protein>
<evidence type="ECO:0000256" key="1">
    <source>
        <dbReference type="SAM" id="MobiDB-lite"/>
    </source>
</evidence>